<dbReference type="PANTHER" id="PTHR34264:SF3">
    <property type="entry name" value="ATP SYNTHASE SUBUNIT B, CHLOROPLASTIC"/>
    <property type="match status" value="1"/>
</dbReference>
<dbReference type="InterPro" id="IPR002146">
    <property type="entry name" value="ATP_synth_b/b'su_bac/chlpt"/>
</dbReference>
<evidence type="ECO:0000256" key="3">
    <source>
        <dbReference type="ARBA" id="ARBA00022692"/>
    </source>
</evidence>
<dbReference type="GO" id="GO:0046933">
    <property type="term" value="F:proton-transporting ATP synthase activity, rotational mechanism"/>
    <property type="evidence" value="ECO:0007669"/>
    <property type="project" value="UniProtKB-UniRule"/>
</dbReference>
<gene>
    <name evidence="11" type="primary">atpF</name>
    <name evidence="14" type="ORF">Cri9333_1943</name>
</gene>
<evidence type="ECO:0000256" key="12">
    <source>
        <dbReference type="RuleBase" id="RU003848"/>
    </source>
</evidence>
<evidence type="ECO:0000256" key="10">
    <source>
        <dbReference type="ARBA" id="ARBA00037847"/>
    </source>
</evidence>
<keyword evidence="6 11" id="KW-0406">Ion transport</keyword>
<comment type="similarity">
    <text evidence="11 12">Belongs to the ATPase B chain family.</text>
</comment>
<dbReference type="GO" id="GO:0012505">
    <property type="term" value="C:endomembrane system"/>
    <property type="evidence" value="ECO:0007669"/>
    <property type="project" value="UniProtKB-SubCell"/>
</dbReference>
<keyword evidence="4 11" id="KW-0375">Hydrogen ion transport</keyword>
<evidence type="ECO:0000313" key="14">
    <source>
        <dbReference type="EMBL" id="AFZ12824.1"/>
    </source>
</evidence>
<evidence type="ECO:0000256" key="5">
    <source>
        <dbReference type="ARBA" id="ARBA00022989"/>
    </source>
</evidence>
<keyword evidence="3 11" id="KW-0812">Transmembrane</keyword>
<evidence type="ECO:0000256" key="2">
    <source>
        <dbReference type="ARBA" id="ARBA00022547"/>
    </source>
</evidence>
<dbReference type="PATRIC" id="fig|1173022.3.peg.2097"/>
<keyword evidence="13" id="KW-0175">Coiled coil</keyword>
<dbReference type="PANTHER" id="PTHR34264">
    <property type="entry name" value="ATP SYNTHASE SUBUNIT B, CHLOROPLASTIC"/>
    <property type="match status" value="1"/>
</dbReference>
<keyword evidence="8 11" id="KW-0066">ATP synthesis</keyword>
<comment type="subunit">
    <text evidence="11">F-type ATPases have 2 components, F(1) - the catalytic core - and F(0) - the membrane proton channel. F(1) has five subunits: alpha(3), beta(3), gamma(1), delta(1), epsilon(1). F(0) has four main subunits: a(1), b(1), b'(1) and c(10-14). The alpha and beta chains form an alternating ring which encloses part of the gamma chain. F(1) is attached to F(0) by a central stalk formed by the gamma and epsilon chains, while a peripheral stalk is formed by the delta, b and b' chains.</text>
</comment>
<keyword evidence="15" id="KW-1185">Reference proteome</keyword>
<evidence type="ECO:0000256" key="8">
    <source>
        <dbReference type="ARBA" id="ARBA00023310"/>
    </source>
</evidence>
<dbReference type="AlphaFoldDB" id="K9VZ54"/>
<feature type="coiled-coil region" evidence="13">
    <location>
        <begin position="57"/>
        <end position="116"/>
    </location>
</feature>
<dbReference type="eggNOG" id="COG0711">
    <property type="taxonomic scope" value="Bacteria"/>
</dbReference>
<proteinExistence type="inferred from homology"/>
<protein>
    <recommendedName>
        <fullName evidence="11">ATP synthase subunit b</fullName>
    </recommendedName>
    <alternativeName>
        <fullName evidence="11">ATP synthase F(0) sector subunit b</fullName>
    </alternativeName>
    <alternativeName>
        <fullName evidence="11">ATPase subunit I</fullName>
    </alternativeName>
    <alternativeName>
        <fullName evidence="11">F-type ATPase subunit b</fullName>
        <shortName evidence="11">F-ATPase subunit b</shortName>
    </alternativeName>
</protein>
<reference evidence="14 15" key="1">
    <citation type="submission" date="2012-06" db="EMBL/GenBank/DDBJ databases">
        <title>Finished chromosome of genome of Crinalium epipsammum PCC 9333.</title>
        <authorList>
            <consortium name="US DOE Joint Genome Institute"/>
            <person name="Gugger M."/>
            <person name="Coursin T."/>
            <person name="Rippka R."/>
            <person name="Tandeau De Marsac N."/>
            <person name="Huntemann M."/>
            <person name="Wei C.-L."/>
            <person name="Han J."/>
            <person name="Detter J.C."/>
            <person name="Han C."/>
            <person name="Tapia R."/>
            <person name="Davenport K."/>
            <person name="Daligault H."/>
            <person name="Erkkila T."/>
            <person name="Gu W."/>
            <person name="Munk A.C.C."/>
            <person name="Teshima H."/>
            <person name="Xu Y."/>
            <person name="Chain P."/>
            <person name="Chen A."/>
            <person name="Krypides N."/>
            <person name="Mavromatis K."/>
            <person name="Markowitz V."/>
            <person name="Szeto E."/>
            <person name="Ivanova N."/>
            <person name="Mikhailova N."/>
            <person name="Ovchinnikova G."/>
            <person name="Pagani I."/>
            <person name="Pati A."/>
            <person name="Goodwin L."/>
            <person name="Peters L."/>
            <person name="Pitluck S."/>
            <person name="Woyke T."/>
            <person name="Kerfeld C."/>
        </authorList>
    </citation>
    <scope>NUCLEOTIDE SEQUENCE [LARGE SCALE GENOMIC DNA]</scope>
    <source>
        <strain evidence="14 15">PCC 9333</strain>
    </source>
</reference>
<dbReference type="NCBIfam" id="NF005606">
    <property type="entry name" value="PRK07352.1"/>
    <property type="match status" value="1"/>
</dbReference>
<keyword evidence="11" id="KW-0793">Thylakoid</keyword>
<dbReference type="Pfam" id="PF00430">
    <property type="entry name" value="ATP-synt_B"/>
    <property type="match status" value="1"/>
</dbReference>
<comment type="function">
    <text evidence="11">Component of the F(0) channel, it forms part of the peripheral stalk, linking F(1) to F(0).</text>
</comment>
<evidence type="ECO:0000256" key="1">
    <source>
        <dbReference type="ARBA" id="ARBA00022448"/>
    </source>
</evidence>
<name>K9VZ54_9CYAN</name>
<sequence>MGTFLLLAELAHSASSELAEAEGHGGFGLNFDILEANLINLAILIGVLFYFGRKVVGNILSERRANIEAAIKEAEQRQREAEKALSEAKQQLAQGQAEAERIRKAAEENAEKAREAILAKVVVDIERLQETAAQDVDSERDRAIAQLRQQVAAMAMQKVESQIGSYLNDSAQNQLIDRSIAMLGGGS</sequence>
<evidence type="ECO:0000256" key="9">
    <source>
        <dbReference type="ARBA" id="ARBA00025198"/>
    </source>
</evidence>
<dbReference type="STRING" id="1173022.Cri9333_1943"/>
<organism evidence="14 15">
    <name type="scientific">Crinalium epipsammum PCC 9333</name>
    <dbReference type="NCBI Taxonomy" id="1173022"/>
    <lineage>
        <taxon>Bacteria</taxon>
        <taxon>Bacillati</taxon>
        <taxon>Cyanobacteriota</taxon>
        <taxon>Cyanophyceae</taxon>
        <taxon>Gomontiellales</taxon>
        <taxon>Gomontiellaceae</taxon>
        <taxon>Crinalium</taxon>
    </lineage>
</organism>
<dbReference type="HOGENOM" id="CLU_079215_8_1_3"/>
<keyword evidence="7 11" id="KW-0472">Membrane</keyword>
<keyword evidence="1 11" id="KW-0813">Transport</keyword>
<evidence type="ECO:0000256" key="11">
    <source>
        <dbReference type="HAMAP-Rule" id="MF_01398"/>
    </source>
</evidence>
<keyword evidence="2 11" id="KW-0138">CF(0)</keyword>
<evidence type="ECO:0000256" key="13">
    <source>
        <dbReference type="SAM" id="Coils"/>
    </source>
</evidence>
<dbReference type="GO" id="GO:0045259">
    <property type="term" value="C:proton-transporting ATP synthase complex"/>
    <property type="evidence" value="ECO:0007669"/>
    <property type="project" value="UniProtKB-KW"/>
</dbReference>
<evidence type="ECO:0000256" key="7">
    <source>
        <dbReference type="ARBA" id="ARBA00023136"/>
    </source>
</evidence>
<accession>K9VZ54</accession>
<dbReference type="EMBL" id="CP003620">
    <property type="protein sequence ID" value="AFZ12824.1"/>
    <property type="molecule type" value="Genomic_DNA"/>
</dbReference>
<comment type="function">
    <text evidence="9 11">F(1)F(0) ATP synthase produces ATP from ADP in the presence of a proton or sodium gradient. F-type ATPases consist of two structural domains, F(1) containing the extramembraneous catalytic core and F(0) containing the membrane proton channel, linked together by a central stalk and a peripheral stalk. During catalysis, ATP synthesis in the catalytic domain of F(1) is coupled via a rotary mechanism of the central stalk subunits to proton translocation.</text>
</comment>
<dbReference type="InterPro" id="IPR028987">
    <property type="entry name" value="ATP_synth_B-like_membr_sf"/>
</dbReference>
<evidence type="ECO:0000313" key="15">
    <source>
        <dbReference type="Proteomes" id="UP000010472"/>
    </source>
</evidence>
<dbReference type="HAMAP" id="MF_01398">
    <property type="entry name" value="ATP_synth_b_bprime"/>
    <property type="match status" value="1"/>
</dbReference>
<dbReference type="GO" id="GO:0031676">
    <property type="term" value="C:plasma membrane-derived thylakoid membrane"/>
    <property type="evidence" value="ECO:0007669"/>
    <property type="project" value="UniProtKB-SubCell"/>
</dbReference>
<evidence type="ECO:0000256" key="4">
    <source>
        <dbReference type="ARBA" id="ARBA00022781"/>
    </source>
</evidence>
<keyword evidence="5 11" id="KW-1133">Transmembrane helix</keyword>
<dbReference type="KEGG" id="cep:Cri9333_1943"/>
<dbReference type="CDD" id="cd06503">
    <property type="entry name" value="ATP-synt_Fo_b"/>
    <property type="match status" value="1"/>
</dbReference>
<dbReference type="Proteomes" id="UP000010472">
    <property type="component" value="Chromosome"/>
</dbReference>
<evidence type="ECO:0000256" key="6">
    <source>
        <dbReference type="ARBA" id="ARBA00023065"/>
    </source>
</evidence>
<dbReference type="SUPFAM" id="SSF81573">
    <property type="entry name" value="F1F0 ATP synthase subunit B, membrane domain"/>
    <property type="match status" value="1"/>
</dbReference>
<comment type="subcellular location">
    <subcellularLocation>
        <location evidence="11">Cellular thylakoid membrane</location>
        <topology evidence="11">Single-pass membrane protein</topology>
    </subcellularLocation>
    <subcellularLocation>
        <location evidence="10">Endomembrane system</location>
        <topology evidence="10">Single-pass membrane protein</topology>
    </subcellularLocation>
</comment>